<keyword evidence="3" id="KW-1185">Reference proteome</keyword>
<dbReference type="EMBL" id="JACGWO010000001">
    <property type="protein sequence ID" value="KAK4438731.1"/>
    <property type="molecule type" value="Genomic_DNA"/>
</dbReference>
<dbReference type="InterPro" id="IPR026960">
    <property type="entry name" value="RVT-Znf"/>
</dbReference>
<comment type="caution">
    <text evidence="2">The sequence shown here is derived from an EMBL/GenBank/DDBJ whole genome shotgun (WGS) entry which is preliminary data.</text>
</comment>
<sequence length="253" mass="29147">MSKPKSVGGVGFRNLSTFNDALLAKKAWRLIQNPNSLVSRVFEAKYFPRTEFFHAKLGSRPSLSWRSIFDANGRWIESNVRATFHPSDADEILCIPLGNGDHEDTLIWHFNTNGKFTVRSAHHLALELHRRNLASNSMMKTQGDWKFLWNRRALPKVKVFGWKLCTNALPTMHNLTKRNPGVDNVCSVCRAKDEDSKHILLHCPVARQVWALSDIPWRVVSDWSDDAEEWLRHVSTKLEANDTDRALRKEKTY</sequence>
<feature type="domain" description="Reverse transcriptase zinc-binding" evidence="1">
    <location>
        <begin position="140"/>
        <end position="210"/>
    </location>
</feature>
<evidence type="ECO:0000259" key="1">
    <source>
        <dbReference type="Pfam" id="PF13966"/>
    </source>
</evidence>
<organism evidence="2 3">
    <name type="scientific">Sesamum alatum</name>
    <dbReference type="NCBI Taxonomy" id="300844"/>
    <lineage>
        <taxon>Eukaryota</taxon>
        <taxon>Viridiplantae</taxon>
        <taxon>Streptophyta</taxon>
        <taxon>Embryophyta</taxon>
        <taxon>Tracheophyta</taxon>
        <taxon>Spermatophyta</taxon>
        <taxon>Magnoliopsida</taxon>
        <taxon>eudicotyledons</taxon>
        <taxon>Gunneridae</taxon>
        <taxon>Pentapetalae</taxon>
        <taxon>asterids</taxon>
        <taxon>lamiids</taxon>
        <taxon>Lamiales</taxon>
        <taxon>Pedaliaceae</taxon>
        <taxon>Sesamum</taxon>
    </lineage>
</organism>
<dbReference type="Proteomes" id="UP001293254">
    <property type="component" value="Unassembled WGS sequence"/>
</dbReference>
<name>A0AAE1YYP8_9LAMI</name>
<protein>
    <submittedName>
        <fullName evidence="2">Mitochondrial protein</fullName>
    </submittedName>
</protein>
<evidence type="ECO:0000313" key="3">
    <source>
        <dbReference type="Proteomes" id="UP001293254"/>
    </source>
</evidence>
<accession>A0AAE1YYP8</accession>
<dbReference type="PANTHER" id="PTHR33116">
    <property type="entry name" value="REVERSE TRANSCRIPTASE ZINC-BINDING DOMAIN-CONTAINING PROTEIN-RELATED-RELATED"/>
    <property type="match status" value="1"/>
</dbReference>
<reference evidence="2" key="1">
    <citation type="submission" date="2020-06" db="EMBL/GenBank/DDBJ databases">
        <authorList>
            <person name="Li T."/>
            <person name="Hu X."/>
            <person name="Zhang T."/>
            <person name="Song X."/>
            <person name="Zhang H."/>
            <person name="Dai N."/>
            <person name="Sheng W."/>
            <person name="Hou X."/>
            <person name="Wei L."/>
        </authorList>
    </citation>
    <scope>NUCLEOTIDE SEQUENCE</scope>
    <source>
        <strain evidence="2">3651</strain>
        <tissue evidence="2">Leaf</tissue>
    </source>
</reference>
<gene>
    <name evidence="2" type="ORF">Salat_0207700</name>
</gene>
<evidence type="ECO:0000313" key="2">
    <source>
        <dbReference type="EMBL" id="KAK4438731.1"/>
    </source>
</evidence>
<dbReference type="PANTHER" id="PTHR33116:SF86">
    <property type="entry name" value="REVERSE TRANSCRIPTASE DOMAIN-CONTAINING PROTEIN"/>
    <property type="match status" value="1"/>
</dbReference>
<dbReference type="AlphaFoldDB" id="A0AAE1YYP8"/>
<reference evidence="2" key="2">
    <citation type="journal article" date="2024" name="Plant">
        <title>Genomic evolution and insights into agronomic trait innovations of Sesamum species.</title>
        <authorList>
            <person name="Miao H."/>
            <person name="Wang L."/>
            <person name="Qu L."/>
            <person name="Liu H."/>
            <person name="Sun Y."/>
            <person name="Le M."/>
            <person name="Wang Q."/>
            <person name="Wei S."/>
            <person name="Zheng Y."/>
            <person name="Lin W."/>
            <person name="Duan Y."/>
            <person name="Cao H."/>
            <person name="Xiong S."/>
            <person name="Wang X."/>
            <person name="Wei L."/>
            <person name="Li C."/>
            <person name="Ma Q."/>
            <person name="Ju M."/>
            <person name="Zhao R."/>
            <person name="Li G."/>
            <person name="Mu C."/>
            <person name="Tian Q."/>
            <person name="Mei H."/>
            <person name="Zhang T."/>
            <person name="Gao T."/>
            <person name="Zhang H."/>
        </authorList>
    </citation>
    <scope>NUCLEOTIDE SEQUENCE</scope>
    <source>
        <strain evidence="2">3651</strain>
    </source>
</reference>
<proteinExistence type="predicted"/>
<dbReference type="Pfam" id="PF13966">
    <property type="entry name" value="zf-RVT"/>
    <property type="match status" value="1"/>
</dbReference>